<organism evidence="2 3">
    <name type="scientific">Actinomycetospora chlora</name>
    <dbReference type="NCBI Taxonomy" id="663608"/>
    <lineage>
        <taxon>Bacteria</taxon>
        <taxon>Bacillati</taxon>
        <taxon>Actinomycetota</taxon>
        <taxon>Actinomycetes</taxon>
        <taxon>Pseudonocardiales</taxon>
        <taxon>Pseudonocardiaceae</taxon>
        <taxon>Actinomycetospora</taxon>
    </lineage>
</organism>
<protein>
    <recommendedName>
        <fullName evidence="1">HipA-like kinase domain-containing protein</fullName>
    </recommendedName>
</protein>
<comment type="caution">
    <text evidence="2">The sequence shown here is derived from an EMBL/GenBank/DDBJ whole genome shotgun (WGS) entry which is preliminary data.</text>
</comment>
<keyword evidence="3" id="KW-1185">Reference proteome</keyword>
<dbReference type="RefSeq" id="WP_345418589.1">
    <property type="nucleotide sequence ID" value="NZ_BAABHO010000032.1"/>
</dbReference>
<evidence type="ECO:0000259" key="1">
    <source>
        <dbReference type="Pfam" id="PF20613"/>
    </source>
</evidence>
<feature type="domain" description="HipA-like kinase" evidence="1">
    <location>
        <begin position="16"/>
        <end position="223"/>
    </location>
</feature>
<sequence>MSALRRVTATRYVTPLREGGSLPGLVEADDLGTYVAKFVGAGQGAKALVAEVIAGELARRLGLRVPEIVVLDLDPVIARAEPDWEVQELLARSGGANLGMDFLPGAIGFDPVAHAVDPLEASRVLWFDAFVENVDRSWRNPNLLRWHRELWLIDHGACLYFHHAWARAAAAVARPYDLRDHVLAPVATARADADAELAPQVDRALLSEVVARVPGEWLRGTKRSGADASHDEEPDATRAAYVEHLLARRDAREAWVPR</sequence>
<evidence type="ECO:0000313" key="3">
    <source>
        <dbReference type="Proteomes" id="UP001500928"/>
    </source>
</evidence>
<proteinExistence type="predicted"/>
<name>A0ABP9BSQ3_9PSEU</name>
<reference evidence="3" key="1">
    <citation type="journal article" date="2019" name="Int. J. Syst. Evol. Microbiol.">
        <title>The Global Catalogue of Microorganisms (GCM) 10K type strain sequencing project: providing services to taxonomists for standard genome sequencing and annotation.</title>
        <authorList>
            <consortium name="The Broad Institute Genomics Platform"/>
            <consortium name="The Broad Institute Genome Sequencing Center for Infectious Disease"/>
            <person name="Wu L."/>
            <person name="Ma J."/>
        </authorList>
    </citation>
    <scope>NUCLEOTIDE SEQUENCE [LARGE SCALE GENOMIC DNA]</scope>
    <source>
        <strain evidence="3">JCM 17979</strain>
    </source>
</reference>
<gene>
    <name evidence="2" type="ORF">GCM10023200_37950</name>
</gene>
<dbReference type="InterPro" id="IPR046748">
    <property type="entry name" value="HipA_2"/>
</dbReference>
<accession>A0ABP9BSQ3</accession>
<evidence type="ECO:0000313" key="2">
    <source>
        <dbReference type="EMBL" id="GAA4798014.1"/>
    </source>
</evidence>
<dbReference type="EMBL" id="BAABHO010000032">
    <property type="protein sequence ID" value="GAA4798014.1"/>
    <property type="molecule type" value="Genomic_DNA"/>
</dbReference>
<dbReference type="Pfam" id="PF20613">
    <property type="entry name" value="HipA_2"/>
    <property type="match status" value="1"/>
</dbReference>
<dbReference type="Proteomes" id="UP001500928">
    <property type="component" value="Unassembled WGS sequence"/>
</dbReference>